<evidence type="ECO:0000313" key="3">
    <source>
        <dbReference type="EMBL" id="MFC0676255.1"/>
    </source>
</evidence>
<dbReference type="Proteomes" id="UP001589896">
    <property type="component" value="Unassembled WGS sequence"/>
</dbReference>
<dbReference type="InterPro" id="IPR050834">
    <property type="entry name" value="Glycosyltransf_2"/>
</dbReference>
<comment type="caution">
    <text evidence="3">The sequence shown here is derived from an EMBL/GenBank/DDBJ whole genome shotgun (WGS) entry which is preliminary data.</text>
</comment>
<organism evidence="3 4">
    <name type="scientific">Lysobacter korlensis</name>
    <dbReference type="NCBI Taxonomy" id="553636"/>
    <lineage>
        <taxon>Bacteria</taxon>
        <taxon>Pseudomonadati</taxon>
        <taxon>Pseudomonadota</taxon>
        <taxon>Gammaproteobacteria</taxon>
        <taxon>Lysobacterales</taxon>
        <taxon>Lysobacteraceae</taxon>
        <taxon>Lysobacter</taxon>
    </lineage>
</organism>
<dbReference type="GO" id="GO:0016757">
    <property type="term" value="F:glycosyltransferase activity"/>
    <property type="evidence" value="ECO:0007669"/>
    <property type="project" value="UniProtKB-KW"/>
</dbReference>
<feature type="domain" description="Glycosyltransferase 2-like" evidence="2">
    <location>
        <begin position="59"/>
        <end position="190"/>
    </location>
</feature>
<keyword evidence="1" id="KW-0472">Membrane</keyword>
<keyword evidence="1" id="KW-1133">Transmembrane helix</keyword>
<evidence type="ECO:0000313" key="4">
    <source>
        <dbReference type="Proteomes" id="UP001589896"/>
    </source>
</evidence>
<proteinExistence type="predicted"/>
<dbReference type="PANTHER" id="PTHR43685:SF2">
    <property type="entry name" value="GLYCOSYLTRANSFERASE 2-LIKE DOMAIN-CONTAINING PROTEIN"/>
    <property type="match status" value="1"/>
</dbReference>
<dbReference type="Gene3D" id="3.90.550.10">
    <property type="entry name" value="Spore Coat Polysaccharide Biosynthesis Protein SpsA, Chain A"/>
    <property type="match status" value="1"/>
</dbReference>
<keyword evidence="1" id="KW-0812">Transmembrane</keyword>
<name>A0ABV6RGY9_9GAMM</name>
<dbReference type="RefSeq" id="WP_386663827.1">
    <property type="nucleotide sequence ID" value="NZ_JBHLTG010000001.1"/>
</dbReference>
<dbReference type="InterPro" id="IPR029044">
    <property type="entry name" value="Nucleotide-diphossugar_trans"/>
</dbReference>
<reference evidence="3 4" key="1">
    <citation type="submission" date="2024-09" db="EMBL/GenBank/DDBJ databases">
        <authorList>
            <person name="Sun Q."/>
            <person name="Mori K."/>
        </authorList>
    </citation>
    <scope>NUCLEOTIDE SEQUENCE [LARGE SCALE GENOMIC DNA]</scope>
    <source>
        <strain evidence="3 4">KCTC 23076</strain>
    </source>
</reference>
<keyword evidence="4" id="KW-1185">Reference proteome</keyword>
<dbReference type="SUPFAM" id="SSF53448">
    <property type="entry name" value="Nucleotide-diphospho-sugar transferases"/>
    <property type="match status" value="1"/>
</dbReference>
<dbReference type="EMBL" id="JBHLTG010000001">
    <property type="protein sequence ID" value="MFC0676255.1"/>
    <property type="molecule type" value="Genomic_DNA"/>
</dbReference>
<accession>A0ABV6RGY9</accession>
<dbReference type="Pfam" id="PF00535">
    <property type="entry name" value="Glycos_transf_2"/>
    <property type="match status" value="1"/>
</dbReference>
<protein>
    <submittedName>
        <fullName evidence="3">Glycosyltransferase</fullName>
        <ecNumber evidence="3">2.4.-.-</ecNumber>
    </submittedName>
</protein>
<dbReference type="InterPro" id="IPR001173">
    <property type="entry name" value="Glyco_trans_2-like"/>
</dbReference>
<evidence type="ECO:0000256" key="1">
    <source>
        <dbReference type="SAM" id="Phobius"/>
    </source>
</evidence>
<sequence length="465" mass="50432">MAVSIPPLPHALAAEAPWVFAAGCFVLAPTALVGATGWLHRPARAGGPGFDVRAATVDVVIPVCRNQSTIVLCLAGLHAQTLRPRRIRLVEDCSGARDGTAVLAREFAQANGFRIEVVEQHEPGGRAASLAAQAELLDGDVMVVLDADTVIDSPDYLERCVHALYEGAGVAGACGARLPLRGSDRRRWAMSDAFRRWLGGDRWRDPLVPRNGVQCFSRWLAERHGECVGLVQQRFVHRGQLRAFGGICHPCGAVAYRRRYLAALSHQYLASDDEARSACDEDLLLGFALAHEGFRTVQVPEVIARVHSAQGVTAVPRARLQYTRAFLEAGRRFRALLRMPRRAPLAEPAHGCERRRHAEPFRQPFGARFTHARGRPMGWAFACTALDKALLPLAVVVAVAAGFGSWLAWIALVELGVWLAVLAAVASGPRWRTLGCGLLVAPLRYVEMAADAVAVAGFLGTRRRG</sequence>
<feature type="transmembrane region" description="Helical" evidence="1">
    <location>
        <begin position="406"/>
        <end position="425"/>
    </location>
</feature>
<keyword evidence="3" id="KW-0328">Glycosyltransferase</keyword>
<dbReference type="PANTHER" id="PTHR43685">
    <property type="entry name" value="GLYCOSYLTRANSFERASE"/>
    <property type="match status" value="1"/>
</dbReference>
<evidence type="ECO:0000259" key="2">
    <source>
        <dbReference type="Pfam" id="PF00535"/>
    </source>
</evidence>
<keyword evidence="3" id="KW-0808">Transferase</keyword>
<feature type="transmembrane region" description="Helical" evidence="1">
    <location>
        <begin position="378"/>
        <end position="400"/>
    </location>
</feature>
<gene>
    <name evidence="3" type="ORF">ACFFGH_00135</name>
</gene>
<dbReference type="EC" id="2.4.-.-" evidence="3"/>